<feature type="compositionally biased region" description="Basic and acidic residues" evidence="1">
    <location>
        <begin position="173"/>
        <end position="184"/>
    </location>
</feature>
<evidence type="ECO:0000313" key="3">
    <source>
        <dbReference type="Proteomes" id="UP000823749"/>
    </source>
</evidence>
<keyword evidence="3" id="KW-1185">Reference proteome</keyword>
<feature type="compositionally biased region" description="Acidic residues" evidence="1">
    <location>
        <begin position="43"/>
        <end position="53"/>
    </location>
</feature>
<dbReference type="Proteomes" id="UP000823749">
    <property type="component" value="Chromosome 1"/>
</dbReference>
<protein>
    <submittedName>
        <fullName evidence="2">Uncharacterized protein</fullName>
    </submittedName>
</protein>
<evidence type="ECO:0000313" key="2">
    <source>
        <dbReference type="EMBL" id="KAG5564603.1"/>
    </source>
</evidence>
<sequence length="233" mass="26138">MDSTVAQMGSIDLSTIMSKKDWFDVDVPGGMVFKESSFTEAAEKEDDEVDNTDDDRVASSKKEEHLVDDMEKQRNDFSDDKVEEDEKGENSDDGSHQSGLGKEPIFEKPPFQEKTVGDMARGNNDLEGRNNEESINSVHGLDSIVQDSQTPLNEDCLESVNNSSSIQNTEIQKGFEQEQERERVNEEDNIPVVYEEFGGVRIGLSFVLTGCSAHRVVSVPLVCLESFFFSWDY</sequence>
<dbReference type="AlphaFoldDB" id="A0AAV6LK44"/>
<feature type="region of interest" description="Disordered" evidence="1">
    <location>
        <begin position="35"/>
        <end position="132"/>
    </location>
</feature>
<evidence type="ECO:0000256" key="1">
    <source>
        <dbReference type="SAM" id="MobiDB-lite"/>
    </source>
</evidence>
<dbReference type="EMBL" id="JACTNZ010000001">
    <property type="protein sequence ID" value="KAG5564603.1"/>
    <property type="molecule type" value="Genomic_DNA"/>
</dbReference>
<feature type="region of interest" description="Disordered" evidence="1">
    <location>
        <begin position="161"/>
        <end position="184"/>
    </location>
</feature>
<organism evidence="2 3">
    <name type="scientific">Rhododendron griersonianum</name>
    <dbReference type="NCBI Taxonomy" id="479676"/>
    <lineage>
        <taxon>Eukaryota</taxon>
        <taxon>Viridiplantae</taxon>
        <taxon>Streptophyta</taxon>
        <taxon>Embryophyta</taxon>
        <taxon>Tracheophyta</taxon>
        <taxon>Spermatophyta</taxon>
        <taxon>Magnoliopsida</taxon>
        <taxon>eudicotyledons</taxon>
        <taxon>Gunneridae</taxon>
        <taxon>Pentapetalae</taxon>
        <taxon>asterids</taxon>
        <taxon>Ericales</taxon>
        <taxon>Ericaceae</taxon>
        <taxon>Ericoideae</taxon>
        <taxon>Rhodoreae</taxon>
        <taxon>Rhododendron</taxon>
    </lineage>
</organism>
<accession>A0AAV6LK44</accession>
<name>A0AAV6LK44_9ERIC</name>
<proteinExistence type="predicted"/>
<feature type="compositionally biased region" description="Polar residues" evidence="1">
    <location>
        <begin position="161"/>
        <end position="171"/>
    </location>
</feature>
<reference evidence="2" key="1">
    <citation type="submission" date="2020-08" db="EMBL/GenBank/DDBJ databases">
        <title>Plant Genome Project.</title>
        <authorList>
            <person name="Zhang R.-G."/>
        </authorList>
    </citation>
    <scope>NUCLEOTIDE SEQUENCE</scope>
    <source>
        <strain evidence="2">WSP0</strain>
        <tissue evidence="2">Leaf</tissue>
    </source>
</reference>
<comment type="caution">
    <text evidence="2">The sequence shown here is derived from an EMBL/GenBank/DDBJ whole genome shotgun (WGS) entry which is preliminary data.</text>
</comment>
<feature type="compositionally biased region" description="Basic and acidic residues" evidence="1">
    <location>
        <begin position="54"/>
        <end position="80"/>
    </location>
</feature>
<gene>
    <name evidence="2" type="ORF">RHGRI_000706</name>
</gene>